<feature type="region of interest" description="Disordered" evidence="2">
    <location>
        <begin position="104"/>
        <end position="127"/>
    </location>
</feature>
<accession>A0A7R9FQK5</accession>
<feature type="region of interest" description="Disordered" evidence="2">
    <location>
        <begin position="151"/>
        <end position="177"/>
    </location>
</feature>
<reference evidence="4" key="1">
    <citation type="submission" date="2020-11" db="EMBL/GenBank/DDBJ databases">
        <authorList>
            <person name="Tran Van P."/>
        </authorList>
    </citation>
    <scope>NUCLEOTIDE SEQUENCE</scope>
</reference>
<feature type="compositionally biased region" description="Basic and acidic residues" evidence="2">
    <location>
        <begin position="395"/>
        <end position="405"/>
    </location>
</feature>
<keyword evidence="1" id="KW-0175">Coiled coil</keyword>
<dbReference type="EMBL" id="LR902923">
    <property type="protein sequence ID" value="CAD7251263.1"/>
    <property type="molecule type" value="Genomic_DNA"/>
</dbReference>
<evidence type="ECO:0000256" key="1">
    <source>
        <dbReference type="SAM" id="Coils"/>
    </source>
</evidence>
<evidence type="ECO:0000256" key="2">
    <source>
        <dbReference type="SAM" id="MobiDB-lite"/>
    </source>
</evidence>
<name>A0A7R9FQK5_9CRUS</name>
<gene>
    <name evidence="4" type="ORF">DSTB1V02_LOCUS11030</name>
</gene>
<evidence type="ECO:0000313" key="5">
    <source>
        <dbReference type="Proteomes" id="UP000677054"/>
    </source>
</evidence>
<keyword evidence="5" id="KW-1185">Reference proteome</keyword>
<sequence>MERDVGLDPLPPRDLRRIRVGSKGIHASTASLQVGSCVAFLLVGTKATGAATTADGGAEAGPHDDLLPVIPEHESWDDFNRLHHQFNASHDDFGILLPPDDRYNFGNETETPRLRPRPRPQPPPTGYDMVLDASTRQNTTDRSLASNKGRYLYPVRPQDPGPRRRMGPGGMGPGRSRMDPGFIAFLRSRPDLLVRLLNTTAVSDSSKEEQVRLPYEVDLLAHLVSQYYGRRNEGIDPYSAESEILMRRMGRPSPFPPRPWRRMTPGRPGSLPQARRYLPPFPIRRRRRPSPPLRPQGRFPVSPIRFGFDGVDPDLQGDFEGEFNRYTHYNDRDSHYNDRDSHHNDRDRRKSPLYDYPDDATSIQDILDFFKDEYKNKDEEYGTDKRRPSRYANNYDDRDSQDRYKYPVFSTKYTTKYSSKQKPRPSSEEDDYYGTHDPFDTYGPEIPTGDNGYSGDSVFYGDTIHRGKPKKQPSSSSTAKKNPFEIMMDIYPMDKGVYGSSFKNYYPSESNRGYYYTQYGEEYVDDNNKHHVILHLNLFSKKPGTTGFRGRGGDSTGTGKGTSTSLVFPLLGSLDPEQLYQALLNKKRSTKAPARPSDPQHDYFGSQSRPIPEKNYALSSLCSLHAVMETKLADLLDLKRWERQAILVTVGNAILQLFSTAAYMFMMNVGNFVVGMKDFNEFAYRFGICSTIVIGVYIVNSGAYQVAFFMTFFRDVFNRISDDVHELLVRRGCMSFDPFFNIRLSDTVDDLEKKTSSFEEELEKLRLKHDEVAVGFRLFEISTSKQLTVSMAFDITAAIAAYYFSFSAFLDGIAGKEIPETSASLEVEFIRTAPGLCLPGAAGSCPCPTLGCRLLRPQPGSSRLCSGSNADISDRADPVQDIHE</sequence>
<proteinExistence type="predicted"/>
<dbReference type="EMBL" id="CAJPEV010003406">
    <property type="protein sequence ID" value="CAG0899688.1"/>
    <property type="molecule type" value="Genomic_DNA"/>
</dbReference>
<feature type="region of interest" description="Disordered" evidence="2">
    <location>
        <begin position="379"/>
        <end position="481"/>
    </location>
</feature>
<organism evidence="4">
    <name type="scientific">Darwinula stevensoni</name>
    <dbReference type="NCBI Taxonomy" id="69355"/>
    <lineage>
        <taxon>Eukaryota</taxon>
        <taxon>Metazoa</taxon>
        <taxon>Ecdysozoa</taxon>
        <taxon>Arthropoda</taxon>
        <taxon>Crustacea</taxon>
        <taxon>Oligostraca</taxon>
        <taxon>Ostracoda</taxon>
        <taxon>Podocopa</taxon>
        <taxon>Podocopida</taxon>
        <taxon>Darwinulocopina</taxon>
        <taxon>Darwinuloidea</taxon>
        <taxon>Darwinulidae</taxon>
        <taxon>Darwinula</taxon>
    </lineage>
</organism>
<feature type="transmembrane region" description="Helical" evidence="3">
    <location>
        <begin position="685"/>
        <end position="713"/>
    </location>
</feature>
<keyword evidence="3" id="KW-0472">Membrane</keyword>
<evidence type="ECO:0000313" key="4">
    <source>
        <dbReference type="EMBL" id="CAD7251263.1"/>
    </source>
</evidence>
<keyword evidence="3" id="KW-1133">Transmembrane helix</keyword>
<feature type="compositionally biased region" description="Low complexity" evidence="2">
    <location>
        <begin position="410"/>
        <end position="420"/>
    </location>
</feature>
<keyword evidence="3" id="KW-0812">Transmembrane</keyword>
<feature type="transmembrane region" description="Helical" evidence="3">
    <location>
        <begin position="645"/>
        <end position="665"/>
    </location>
</feature>
<feature type="compositionally biased region" description="Basic and acidic residues" evidence="2">
    <location>
        <begin position="328"/>
        <end position="352"/>
    </location>
</feature>
<feature type="region of interest" description="Disordered" evidence="2">
    <location>
        <begin position="588"/>
        <end position="609"/>
    </location>
</feature>
<feature type="region of interest" description="Disordered" evidence="2">
    <location>
        <begin position="328"/>
        <end position="359"/>
    </location>
</feature>
<feature type="region of interest" description="Disordered" evidence="2">
    <location>
        <begin position="250"/>
        <end position="307"/>
    </location>
</feature>
<dbReference type="OrthoDB" id="6380047at2759"/>
<dbReference type="AlphaFoldDB" id="A0A7R9FQK5"/>
<feature type="coiled-coil region" evidence="1">
    <location>
        <begin position="741"/>
        <end position="768"/>
    </location>
</feature>
<evidence type="ECO:0000256" key="3">
    <source>
        <dbReference type="SAM" id="Phobius"/>
    </source>
</evidence>
<protein>
    <submittedName>
        <fullName evidence="4">Uncharacterized protein</fullName>
    </submittedName>
</protein>
<dbReference type="Proteomes" id="UP000677054">
    <property type="component" value="Unassembled WGS sequence"/>
</dbReference>